<gene>
    <name evidence="2" type="ORF">ODALV1_LOCUS21983</name>
</gene>
<reference evidence="2 3" key="1">
    <citation type="submission" date="2024-08" db="EMBL/GenBank/DDBJ databases">
        <authorList>
            <person name="Cucini C."/>
            <person name="Frati F."/>
        </authorList>
    </citation>
    <scope>NUCLEOTIDE SEQUENCE [LARGE SCALE GENOMIC DNA]</scope>
</reference>
<keyword evidence="1" id="KW-1133">Transmembrane helix</keyword>
<evidence type="ECO:0000256" key="1">
    <source>
        <dbReference type="SAM" id="Phobius"/>
    </source>
</evidence>
<proteinExistence type="predicted"/>
<comment type="caution">
    <text evidence="2">The sequence shown here is derived from an EMBL/GenBank/DDBJ whole genome shotgun (WGS) entry which is preliminary data.</text>
</comment>
<feature type="transmembrane region" description="Helical" evidence="1">
    <location>
        <begin position="376"/>
        <end position="394"/>
    </location>
</feature>
<keyword evidence="1" id="KW-0812">Transmembrane</keyword>
<protein>
    <submittedName>
        <fullName evidence="2">Uncharacterized protein</fullName>
    </submittedName>
</protein>
<evidence type="ECO:0000313" key="3">
    <source>
        <dbReference type="Proteomes" id="UP001642540"/>
    </source>
</evidence>
<accession>A0ABP1RGR3</accession>
<feature type="transmembrane region" description="Helical" evidence="1">
    <location>
        <begin position="319"/>
        <end position="344"/>
    </location>
</feature>
<keyword evidence="3" id="KW-1185">Reference proteome</keyword>
<dbReference type="Proteomes" id="UP001642540">
    <property type="component" value="Unassembled WGS sequence"/>
</dbReference>
<organism evidence="2 3">
    <name type="scientific">Orchesella dallaii</name>
    <dbReference type="NCBI Taxonomy" id="48710"/>
    <lineage>
        <taxon>Eukaryota</taxon>
        <taxon>Metazoa</taxon>
        <taxon>Ecdysozoa</taxon>
        <taxon>Arthropoda</taxon>
        <taxon>Hexapoda</taxon>
        <taxon>Collembola</taxon>
        <taxon>Entomobryomorpha</taxon>
        <taxon>Entomobryoidea</taxon>
        <taxon>Orchesellidae</taxon>
        <taxon>Orchesellinae</taxon>
        <taxon>Orchesella</taxon>
    </lineage>
</organism>
<name>A0ABP1RGR3_9HEXA</name>
<keyword evidence="1" id="KW-0472">Membrane</keyword>
<dbReference type="EMBL" id="CAXLJM020000072">
    <property type="protein sequence ID" value="CAL8127832.1"/>
    <property type="molecule type" value="Genomic_DNA"/>
</dbReference>
<sequence>MAVEDNLHNITATLLNNFVGSTVEFLWEEYNQVTLSGLSQCIILSCILLNFNSFLLEHQLQNKTIGNKNLQDRTLAYEFILEAHVTIFKGQRLSPQEFLLFSDFTFPSVNRNAILNFAYGITGARRRHRKYPSVIISNTLNYPVKSVNPENWQISVFFSSPILLFVAQETGEIKIGYVPYTNFTVLKYTVQLLAMPITKSDSSSQFGLRLAWERLHSTTRMKSLLGGPNLNCLRKRSSDSKPVLTYEACVFRESYCKHINCSTTKCCQIIHNFLTKQLSTPSKKHISYHIFPFVQNHIDFKIQILFPKENIFDTNLTAFLYPFHFLVWLNCIIAMISVSAWLIVCERQVCNEILFWQPSTILEQDPYQLKKVGSRGTILVGLWLLSLFLIRQFYGSSLYSFMTTKNEPNDFPSDINETISRTDFDLLFFHDFKTKLYLSNIARRLPRELFNFYLKILRRSYLIIYKHGKDFESDTLRNLSNGRESLVYSDKYKSSYSNSTTIVDAMNLAAVERTEKYVKFDRFVVICEEGCMENPGLLGQTRLIRKISNERPVLRSHQFWHQKEPSSESFRFAKFLGSFVESGLYELEVQRFKKLSQVRRLKRFESSKKRGLSNGSLFSYVFLDVKFKKQAEKEEVEEPMKVVALKVLIK</sequence>
<evidence type="ECO:0000313" key="2">
    <source>
        <dbReference type="EMBL" id="CAL8127832.1"/>
    </source>
</evidence>